<dbReference type="Pfam" id="PF13732">
    <property type="entry name" value="DrrA1-3_C"/>
    <property type="match status" value="1"/>
</dbReference>
<organism evidence="5 6">
    <name type="scientific">Shewanella nanhaiensis</name>
    <dbReference type="NCBI Taxonomy" id="2864872"/>
    <lineage>
        <taxon>Bacteria</taxon>
        <taxon>Pseudomonadati</taxon>
        <taxon>Pseudomonadota</taxon>
        <taxon>Gammaproteobacteria</taxon>
        <taxon>Alteromonadales</taxon>
        <taxon>Shewanellaceae</taxon>
        <taxon>Shewanella</taxon>
    </lineage>
</organism>
<keyword evidence="2" id="KW-0547">Nucleotide-binding</keyword>
<dbReference type="EMBL" id="JAHZST010000002">
    <property type="protein sequence ID" value="MBW8182793.1"/>
    <property type="molecule type" value="Genomic_DNA"/>
</dbReference>
<accession>A0ABS7DZD0</accession>
<dbReference type="InterPro" id="IPR025302">
    <property type="entry name" value="DrrA1/2-like_C"/>
</dbReference>
<protein>
    <submittedName>
        <fullName evidence="5">ABC transporter ATP-binding protein</fullName>
    </submittedName>
</protein>
<name>A0ABS7DZD0_9GAMM</name>
<dbReference type="CDD" id="cd03230">
    <property type="entry name" value="ABC_DR_subfamily_A"/>
    <property type="match status" value="1"/>
</dbReference>
<dbReference type="PANTHER" id="PTHR43038">
    <property type="entry name" value="ATP-BINDING CASSETTE, SUB-FAMILY H, MEMBER 1"/>
    <property type="match status" value="1"/>
</dbReference>
<dbReference type="InterPro" id="IPR027417">
    <property type="entry name" value="P-loop_NTPase"/>
</dbReference>
<dbReference type="Gene3D" id="3.40.50.300">
    <property type="entry name" value="P-loop containing nucleotide triphosphate hydrolases"/>
    <property type="match status" value="1"/>
</dbReference>
<keyword evidence="6" id="KW-1185">Reference proteome</keyword>
<evidence type="ECO:0000256" key="1">
    <source>
        <dbReference type="ARBA" id="ARBA00022448"/>
    </source>
</evidence>
<sequence>MSNLSPSSELAIDAKGLTKKFGQLAAVSDLNLQVPKGHIYGFLGPNGCGKSTSIRMLTGLLTPTEGSIQVLGMSIPKQAEALRLRIGYMTQKFSLYEDLTVKENLEFISQIYCLSPNDSRSKISQLISTYNLLKQQHQFAGTLSGGQKQRLSLACACLNEPELLFLDEPTSAVDPQNRRDFWEQLFDLSETGTSILVTTHYMDEAERCHGLAIMEQGFIRADGSPNDLMQQMGVNVLEVSHSSLRELKNSLLAFKEIKSAAQLGSRLRVLVDNRVTDPNAWLRQARPDLKQAEIRLAPPNLEDVFVTVTGQQPSSPIISAEV</sequence>
<keyword evidence="1" id="KW-0813">Transport</keyword>
<dbReference type="RefSeq" id="WP_220108455.1">
    <property type="nucleotide sequence ID" value="NZ_JAHZST010000002.1"/>
</dbReference>
<evidence type="ECO:0000313" key="6">
    <source>
        <dbReference type="Proteomes" id="UP001195963"/>
    </source>
</evidence>
<keyword evidence="3 5" id="KW-0067">ATP-binding</keyword>
<dbReference type="Proteomes" id="UP001195963">
    <property type="component" value="Unassembled WGS sequence"/>
</dbReference>
<dbReference type="InterPro" id="IPR003439">
    <property type="entry name" value="ABC_transporter-like_ATP-bd"/>
</dbReference>
<evidence type="ECO:0000313" key="5">
    <source>
        <dbReference type="EMBL" id="MBW8182793.1"/>
    </source>
</evidence>
<reference evidence="5 6" key="1">
    <citation type="submission" date="2021-07" db="EMBL/GenBank/DDBJ databases">
        <title>Shewanella sp. nov, isolated from SCS.</title>
        <authorList>
            <person name="Cao W.R."/>
        </authorList>
    </citation>
    <scope>NUCLEOTIDE SEQUENCE [LARGE SCALE GENOMIC DNA]</scope>
    <source>
        <strain evidence="5 6">NR704-98</strain>
    </source>
</reference>
<dbReference type="PANTHER" id="PTHR43038:SF3">
    <property type="entry name" value="ABC TRANSPORTER G FAMILY MEMBER 20 ISOFORM X1"/>
    <property type="match status" value="1"/>
</dbReference>
<comment type="caution">
    <text evidence="5">The sequence shown here is derived from an EMBL/GenBank/DDBJ whole genome shotgun (WGS) entry which is preliminary data.</text>
</comment>
<evidence type="ECO:0000256" key="2">
    <source>
        <dbReference type="ARBA" id="ARBA00022741"/>
    </source>
</evidence>
<dbReference type="GO" id="GO:0005524">
    <property type="term" value="F:ATP binding"/>
    <property type="evidence" value="ECO:0007669"/>
    <property type="project" value="UniProtKB-KW"/>
</dbReference>
<evidence type="ECO:0000259" key="4">
    <source>
        <dbReference type="PROSITE" id="PS50893"/>
    </source>
</evidence>
<dbReference type="SUPFAM" id="SSF52540">
    <property type="entry name" value="P-loop containing nucleoside triphosphate hydrolases"/>
    <property type="match status" value="1"/>
</dbReference>
<proteinExistence type="predicted"/>
<dbReference type="Pfam" id="PF00005">
    <property type="entry name" value="ABC_tran"/>
    <property type="match status" value="1"/>
</dbReference>
<dbReference type="PROSITE" id="PS50893">
    <property type="entry name" value="ABC_TRANSPORTER_2"/>
    <property type="match status" value="1"/>
</dbReference>
<gene>
    <name evidence="5" type="ORF">K0625_03875</name>
</gene>
<dbReference type="InterPro" id="IPR003593">
    <property type="entry name" value="AAA+_ATPase"/>
</dbReference>
<feature type="domain" description="ABC transporter" evidence="4">
    <location>
        <begin position="12"/>
        <end position="241"/>
    </location>
</feature>
<evidence type="ECO:0000256" key="3">
    <source>
        <dbReference type="ARBA" id="ARBA00022840"/>
    </source>
</evidence>
<dbReference type="SMART" id="SM00382">
    <property type="entry name" value="AAA"/>
    <property type="match status" value="1"/>
</dbReference>